<evidence type="ECO:0000259" key="2">
    <source>
        <dbReference type="Pfam" id="PF08718"/>
    </source>
</evidence>
<dbReference type="AlphaFoldDB" id="A0A8T2SRG5"/>
<evidence type="ECO:0000256" key="1">
    <source>
        <dbReference type="ARBA" id="ARBA00022448"/>
    </source>
</evidence>
<dbReference type="PANTHER" id="PTHR10219:SF25">
    <property type="entry name" value="PLECKSTRIN HOMOLOGY DOMAIN-CONTAINING FAMILY A MEMBER 8"/>
    <property type="match status" value="1"/>
</dbReference>
<dbReference type="GO" id="GO:0005829">
    <property type="term" value="C:cytosol"/>
    <property type="evidence" value="ECO:0007669"/>
    <property type="project" value="TreeGrafter"/>
</dbReference>
<evidence type="ECO:0000313" key="3">
    <source>
        <dbReference type="EMBL" id="KAH7365400.1"/>
    </source>
</evidence>
<comment type="caution">
    <text evidence="3">The sequence shown here is derived from an EMBL/GenBank/DDBJ whole genome shotgun (WGS) entry which is preliminary data.</text>
</comment>
<sequence length="207" mass="22804">MALVQSTSPNCFAGAIEGIPLVKSASGDMLTKPFLDVCRIILPVLDKFGAAMAMVKSDIGGNITRLETRYKEDPSAFYLLHDIVRREISEKKAKNSNSCANGLLWLTRAMDFLVALFGNLLDHVDWTISHAATEAYNVTLKKWHGWIASSAFTVALKLAPERTKFMSVLGDGDLDSDIKNFVSAFSPLLQENHDFLKSFGLDDMKAS</sequence>
<proteinExistence type="predicted"/>
<dbReference type="OMA" id="EMHGAEW"/>
<dbReference type="GO" id="GO:1902387">
    <property type="term" value="F:ceramide 1-phosphate binding"/>
    <property type="evidence" value="ECO:0007669"/>
    <property type="project" value="TreeGrafter"/>
</dbReference>
<dbReference type="Gene3D" id="1.10.3520.10">
    <property type="entry name" value="Glycolipid transfer protein"/>
    <property type="match status" value="1"/>
</dbReference>
<feature type="domain" description="Glycolipid transfer protein" evidence="2">
    <location>
        <begin position="30"/>
        <end position="170"/>
    </location>
</feature>
<evidence type="ECO:0000313" key="4">
    <source>
        <dbReference type="Proteomes" id="UP000825935"/>
    </source>
</evidence>
<dbReference type="GO" id="GO:1902388">
    <property type="term" value="F:ceramide 1-phosphate transfer activity"/>
    <property type="evidence" value="ECO:0007669"/>
    <property type="project" value="TreeGrafter"/>
</dbReference>
<name>A0A8T2SRG5_CERRI</name>
<dbReference type="SUPFAM" id="SSF110004">
    <property type="entry name" value="Glycolipid transfer protein, GLTP"/>
    <property type="match status" value="1"/>
</dbReference>
<accession>A0A8T2SRG5</accession>
<dbReference type="Pfam" id="PF08718">
    <property type="entry name" value="GLTP"/>
    <property type="match status" value="1"/>
</dbReference>
<dbReference type="PANTHER" id="PTHR10219">
    <property type="entry name" value="GLYCOLIPID TRANSFER PROTEIN-RELATED"/>
    <property type="match status" value="1"/>
</dbReference>
<protein>
    <recommendedName>
        <fullName evidence="2">Glycolipid transfer protein domain-containing protein</fullName>
    </recommendedName>
</protein>
<keyword evidence="1" id="KW-0813">Transport</keyword>
<organism evidence="3 4">
    <name type="scientific">Ceratopteris richardii</name>
    <name type="common">Triangle waterfern</name>
    <dbReference type="NCBI Taxonomy" id="49495"/>
    <lineage>
        <taxon>Eukaryota</taxon>
        <taxon>Viridiplantae</taxon>
        <taxon>Streptophyta</taxon>
        <taxon>Embryophyta</taxon>
        <taxon>Tracheophyta</taxon>
        <taxon>Polypodiopsida</taxon>
        <taxon>Polypodiidae</taxon>
        <taxon>Polypodiales</taxon>
        <taxon>Pteridineae</taxon>
        <taxon>Pteridaceae</taxon>
        <taxon>Parkerioideae</taxon>
        <taxon>Ceratopteris</taxon>
    </lineage>
</organism>
<gene>
    <name evidence="3" type="ORF">KP509_18G025300</name>
</gene>
<dbReference type="Proteomes" id="UP000825935">
    <property type="component" value="Chromosome 18"/>
</dbReference>
<reference evidence="3" key="1">
    <citation type="submission" date="2021-08" db="EMBL/GenBank/DDBJ databases">
        <title>WGS assembly of Ceratopteris richardii.</title>
        <authorList>
            <person name="Marchant D.B."/>
            <person name="Chen G."/>
            <person name="Jenkins J."/>
            <person name="Shu S."/>
            <person name="Leebens-Mack J."/>
            <person name="Grimwood J."/>
            <person name="Schmutz J."/>
            <person name="Soltis P."/>
            <person name="Soltis D."/>
            <person name="Chen Z.-H."/>
        </authorList>
    </citation>
    <scope>NUCLEOTIDE SEQUENCE</scope>
    <source>
        <strain evidence="3">Whitten #5841</strain>
        <tissue evidence="3">Leaf</tissue>
    </source>
</reference>
<dbReference type="GO" id="GO:0016020">
    <property type="term" value="C:membrane"/>
    <property type="evidence" value="ECO:0007669"/>
    <property type="project" value="TreeGrafter"/>
</dbReference>
<dbReference type="EMBL" id="CM035423">
    <property type="protein sequence ID" value="KAH7365400.1"/>
    <property type="molecule type" value="Genomic_DNA"/>
</dbReference>
<dbReference type="InterPro" id="IPR036497">
    <property type="entry name" value="GLTP_sf"/>
</dbReference>
<dbReference type="InterPro" id="IPR014830">
    <property type="entry name" value="Glycolipid_transfer_prot_dom"/>
</dbReference>
<keyword evidence="4" id="KW-1185">Reference proteome</keyword>
<dbReference type="OrthoDB" id="205255at2759"/>